<dbReference type="AlphaFoldDB" id="A0A5J4TEG5"/>
<dbReference type="EMBL" id="SNRW01033680">
    <property type="protein sequence ID" value="KAA6356011.1"/>
    <property type="molecule type" value="Genomic_DNA"/>
</dbReference>
<dbReference type="Proteomes" id="UP000324800">
    <property type="component" value="Unassembled WGS sequence"/>
</dbReference>
<feature type="region of interest" description="Disordered" evidence="1">
    <location>
        <begin position="1"/>
        <end position="23"/>
    </location>
</feature>
<accession>A0A5J4TEG5</accession>
<feature type="non-terminal residue" evidence="2">
    <location>
        <position position="23"/>
    </location>
</feature>
<sequence>MSKKLTDSIRIPNTLDQPNDKAK</sequence>
<name>A0A5J4TEG5_9EUKA</name>
<evidence type="ECO:0000256" key="1">
    <source>
        <dbReference type="SAM" id="MobiDB-lite"/>
    </source>
</evidence>
<evidence type="ECO:0000313" key="3">
    <source>
        <dbReference type="Proteomes" id="UP000324800"/>
    </source>
</evidence>
<gene>
    <name evidence="2" type="ORF">EZS28_048461</name>
</gene>
<protein>
    <submittedName>
        <fullName evidence="2">Uncharacterized protein</fullName>
    </submittedName>
</protein>
<reference evidence="2 3" key="1">
    <citation type="submission" date="2019-03" db="EMBL/GenBank/DDBJ databases">
        <title>Single cell metagenomics reveals metabolic interactions within the superorganism composed of flagellate Streblomastix strix and complex community of Bacteroidetes bacteria on its surface.</title>
        <authorList>
            <person name="Treitli S.C."/>
            <person name="Kolisko M."/>
            <person name="Husnik F."/>
            <person name="Keeling P."/>
            <person name="Hampl V."/>
        </authorList>
    </citation>
    <scope>NUCLEOTIDE SEQUENCE [LARGE SCALE GENOMIC DNA]</scope>
    <source>
        <strain evidence="2">ST1C</strain>
    </source>
</reference>
<proteinExistence type="predicted"/>
<organism evidence="2 3">
    <name type="scientific">Streblomastix strix</name>
    <dbReference type="NCBI Taxonomy" id="222440"/>
    <lineage>
        <taxon>Eukaryota</taxon>
        <taxon>Metamonada</taxon>
        <taxon>Preaxostyla</taxon>
        <taxon>Oxymonadida</taxon>
        <taxon>Streblomastigidae</taxon>
        <taxon>Streblomastix</taxon>
    </lineage>
</organism>
<evidence type="ECO:0000313" key="2">
    <source>
        <dbReference type="EMBL" id="KAA6356011.1"/>
    </source>
</evidence>
<comment type="caution">
    <text evidence="2">The sequence shown here is derived from an EMBL/GenBank/DDBJ whole genome shotgun (WGS) entry which is preliminary data.</text>
</comment>